<reference evidence="3" key="3">
    <citation type="submission" date="2011-03" db="EMBL/GenBank/DDBJ databases">
        <title>Annotation of Magnaporthe poae ATCC 64411.</title>
        <authorList>
            <person name="Ma L.-J."/>
            <person name="Dead R."/>
            <person name="Young S.K."/>
            <person name="Zeng Q."/>
            <person name="Gargeya S."/>
            <person name="Fitzgerald M."/>
            <person name="Haas B."/>
            <person name="Abouelleil A."/>
            <person name="Alvarado L."/>
            <person name="Arachchi H.M."/>
            <person name="Berlin A."/>
            <person name="Brown A."/>
            <person name="Chapman S.B."/>
            <person name="Chen Z."/>
            <person name="Dunbar C."/>
            <person name="Freedman E."/>
            <person name="Gearin G."/>
            <person name="Gellesch M."/>
            <person name="Goldberg J."/>
            <person name="Griggs A."/>
            <person name="Gujja S."/>
            <person name="Heiman D."/>
            <person name="Howarth C."/>
            <person name="Larson L."/>
            <person name="Lui A."/>
            <person name="MacDonald P.J.P."/>
            <person name="Mehta T."/>
            <person name="Montmayeur A."/>
            <person name="Murphy C."/>
            <person name="Neiman D."/>
            <person name="Pearson M."/>
            <person name="Priest M."/>
            <person name="Roberts A."/>
            <person name="Saif S."/>
            <person name="Shea T."/>
            <person name="Shenoy N."/>
            <person name="Sisk P."/>
            <person name="Stolte C."/>
            <person name="Sykes S."/>
            <person name="Yandava C."/>
            <person name="Wortman J."/>
            <person name="Nusbaum C."/>
            <person name="Birren B."/>
        </authorList>
    </citation>
    <scope>NUCLEOTIDE SEQUENCE</scope>
    <source>
        <strain evidence="3">ATCC 64411</strain>
    </source>
</reference>
<dbReference type="AlphaFoldDB" id="A0A0C4DVM4"/>
<organism evidence="4 5">
    <name type="scientific">Magnaporthiopsis poae (strain ATCC 64411 / 73-15)</name>
    <name type="common">Kentucky bluegrass fungus</name>
    <name type="synonym">Magnaporthe poae</name>
    <dbReference type="NCBI Taxonomy" id="644358"/>
    <lineage>
        <taxon>Eukaryota</taxon>
        <taxon>Fungi</taxon>
        <taxon>Dikarya</taxon>
        <taxon>Ascomycota</taxon>
        <taxon>Pezizomycotina</taxon>
        <taxon>Sordariomycetes</taxon>
        <taxon>Sordariomycetidae</taxon>
        <taxon>Magnaporthales</taxon>
        <taxon>Magnaporthaceae</taxon>
        <taxon>Magnaporthiopsis</taxon>
    </lineage>
</organism>
<feature type="compositionally biased region" description="Low complexity" evidence="1">
    <location>
        <begin position="367"/>
        <end position="379"/>
    </location>
</feature>
<dbReference type="OrthoDB" id="5219729at2759"/>
<keyword evidence="5" id="KW-1185">Reference proteome</keyword>
<evidence type="ECO:0000313" key="3">
    <source>
        <dbReference type="EMBL" id="KLU84998.1"/>
    </source>
</evidence>
<evidence type="ECO:0000256" key="1">
    <source>
        <dbReference type="SAM" id="MobiDB-lite"/>
    </source>
</evidence>
<reference evidence="3" key="2">
    <citation type="submission" date="2010-05" db="EMBL/GenBank/DDBJ databases">
        <title>The Genome Sequence of Magnaporthe poae strain ATCC 64411.</title>
        <authorList>
            <consortium name="The Broad Institute Genome Sequencing Platform"/>
            <consortium name="Broad Institute Genome Sequencing Center for Infectious Disease"/>
            <person name="Ma L.-J."/>
            <person name="Dead R."/>
            <person name="Young S."/>
            <person name="Zeng Q."/>
            <person name="Koehrsen M."/>
            <person name="Alvarado L."/>
            <person name="Berlin A."/>
            <person name="Chapman S.B."/>
            <person name="Chen Z."/>
            <person name="Freedman E."/>
            <person name="Gellesch M."/>
            <person name="Goldberg J."/>
            <person name="Griggs A."/>
            <person name="Gujja S."/>
            <person name="Heilman E.R."/>
            <person name="Heiman D."/>
            <person name="Hepburn T."/>
            <person name="Howarth C."/>
            <person name="Jen D."/>
            <person name="Larson L."/>
            <person name="Mehta T."/>
            <person name="Neiman D."/>
            <person name="Pearson M."/>
            <person name="Roberts A."/>
            <person name="Saif S."/>
            <person name="Shea T."/>
            <person name="Shenoy N."/>
            <person name="Sisk P."/>
            <person name="Stolte C."/>
            <person name="Sykes S."/>
            <person name="Walk T."/>
            <person name="White J."/>
            <person name="Yandava C."/>
            <person name="Haas B."/>
            <person name="Nusbaum C."/>
            <person name="Birren B."/>
        </authorList>
    </citation>
    <scope>NUCLEOTIDE SEQUENCE</scope>
    <source>
        <strain evidence="3">ATCC 64411</strain>
    </source>
</reference>
<evidence type="ECO:0000313" key="5">
    <source>
        <dbReference type="Proteomes" id="UP000011715"/>
    </source>
</evidence>
<feature type="transmembrane region" description="Helical" evidence="2">
    <location>
        <begin position="49"/>
        <end position="72"/>
    </location>
</feature>
<feature type="compositionally biased region" description="Polar residues" evidence="1">
    <location>
        <begin position="350"/>
        <end position="364"/>
    </location>
</feature>
<keyword evidence="2" id="KW-1133">Transmembrane helix</keyword>
<feature type="region of interest" description="Disordered" evidence="1">
    <location>
        <begin position="210"/>
        <end position="335"/>
    </location>
</feature>
<dbReference type="EMBL" id="ADBL01000953">
    <property type="status" value="NOT_ANNOTATED_CDS"/>
    <property type="molecule type" value="Genomic_DNA"/>
</dbReference>
<feature type="transmembrane region" description="Helical" evidence="2">
    <location>
        <begin position="166"/>
        <end position="187"/>
    </location>
</feature>
<reference evidence="4" key="5">
    <citation type="submission" date="2015-06" db="UniProtKB">
        <authorList>
            <consortium name="EnsemblFungi"/>
        </authorList>
    </citation>
    <scope>IDENTIFICATION</scope>
    <source>
        <strain evidence="4">ATCC 64411</strain>
    </source>
</reference>
<reference evidence="4" key="4">
    <citation type="journal article" date="2015" name="G3 (Bethesda)">
        <title>Genome sequences of three phytopathogenic species of the Magnaporthaceae family of fungi.</title>
        <authorList>
            <person name="Okagaki L.H."/>
            <person name="Nunes C.C."/>
            <person name="Sailsbery J."/>
            <person name="Clay B."/>
            <person name="Brown D."/>
            <person name="John T."/>
            <person name="Oh Y."/>
            <person name="Young N."/>
            <person name="Fitzgerald M."/>
            <person name="Haas B.J."/>
            <person name="Zeng Q."/>
            <person name="Young S."/>
            <person name="Adiconis X."/>
            <person name="Fan L."/>
            <person name="Levin J.Z."/>
            <person name="Mitchell T.K."/>
            <person name="Okubara P.A."/>
            <person name="Farman M.L."/>
            <person name="Kohn L.M."/>
            <person name="Birren B."/>
            <person name="Ma L.-J."/>
            <person name="Dean R.A."/>
        </authorList>
    </citation>
    <scope>NUCLEOTIDE SEQUENCE</scope>
    <source>
        <strain evidence="4">ATCC 64411 / 73-15</strain>
    </source>
</reference>
<dbReference type="Proteomes" id="UP000011715">
    <property type="component" value="Unassembled WGS sequence"/>
</dbReference>
<reference evidence="5" key="1">
    <citation type="submission" date="2010-05" db="EMBL/GenBank/DDBJ databases">
        <title>The genome sequence of Magnaporthe poae strain ATCC 64411.</title>
        <authorList>
            <person name="Ma L.-J."/>
            <person name="Dead R."/>
            <person name="Young S."/>
            <person name="Zeng Q."/>
            <person name="Koehrsen M."/>
            <person name="Alvarado L."/>
            <person name="Berlin A."/>
            <person name="Chapman S.B."/>
            <person name="Chen Z."/>
            <person name="Freedman E."/>
            <person name="Gellesch M."/>
            <person name="Goldberg J."/>
            <person name="Griggs A."/>
            <person name="Gujja S."/>
            <person name="Heilman E.R."/>
            <person name="Heiman D."/>
            <person name="Hepburn T."/>
            <person name="Howarth C."/>
            <person name="Jen D."/>
            <person name="Larson L."/>
            <person name="Mehta T."/>
            <person name="Neiman D."/>
            <person name="Pearson M."/>
            <person name="Roberts A."/>
            <person name="Saif S."/>
            <person name="Shea T."/>
            <person name="Shenoy N."/>
            <person name="Sisk P."/>
            <person name="Stolte C."/>
            <person name="Sykes S."/>
            <person name="Walk T."/>
            <person name="White J."/>
            <person name="Yandava C."/>
            <person name="Haas B."/>
            <person name="Nusbaum C."/>
            <person name="Birren B."/>
        </authorList>
    </citation>
    <scope>NUCLEOTIDE SEQUENCE [LARGE SCALE GENOMIC DNA]</scope>
    <source>
        <strain evidence="5">ATCC 64411 / 73-15</strain>
    </source>
</reference>
<dbReference type="EnsemblFungi" id="MAPG_04032T0">
    <property type="protein sequence ID" value="MAPG_04032T0"/>
    <property type="gene ID" value="MAPG_04032"/>
</dbReference>
<dbReference type="eggNOG" id="ENOG502RKFR">
    <property type="taxonomic scope" value="Eukaryota"/>
</dbReference>
<name>A0A0C4DVM4_MAGP6</name>
<proteinExistence type="predicted"/>
<keyword evidence="2" id="KW-0472">Membrane</keyword>
<evidence type="ECO:0000256" key="2">
    <source>
        <dbReference type="SAM" id="Phobius"/>
    </source>
</evidence>
<feature type="transmembrane region" description="Helical" evidence="2">
    <location>
        <begin position="127"/>
        <end position="146"/>
    </location>
</feature>
<feature type="compositionally biased region" description="Low complexity" evidence="1">
    <location>
        <begin position="305"/>
        <end position="317"/>
    </location>
</feature>
<feature type="transmembrane region" description="Helical" evidence="2">
    <location>
        <begin position="84"/>
        <end position="106"/>
    </location>
</feature>
<sequence length="398" mass="42955">MRRGKENLAHSGDQQNLSPSSYSTAPASPAKIDLEVQGRRERGSSALPVVSLAALIGLFLSSVTGIVFFALGGLQSIIAHSNELPSRVVVLVVCVISALYTPIHAWAARLGYRKEGYGNYVHGAGRLLIRISFPIWITAIVTTALATARIGLDVSGPFSVESSQTVYVNLLLSMTGLISNFSMLCCVEWSTPPFATWLISKTELLEYRERSPSPDALPSSEPPVEPPVSRYRSLNTKDRTTGAWPAASQPAPASLTLPASAVPPGTAISETVPIAMPPIPVDDDRRSPVHMAWRPPSHHGKRPKSVSARSHSRAASVPTTRPRDPSLSDREPKLPDVFVMSHQDWRSIMASHSTPNTPMASSRMTWAPRPSTSAASRPPKMSRPSEARRPSTLRTGQG</sequence>
<feature type="region of interest" description="Disordered" evidence="1">
    <location>
        <begin position="1"/>
        <end position="27"/>
    </location>
</feature>
<dbReference type="EMBL" id="GL876968">
    <property type="protein sequence ID" value="KLU84998.1"/>
    <property type="molecule type" value="Genomic_DNA"/>
</dbReference>
<dbReference type="STRING" id="644358.A0A0C4DVM4"/>
<accession>A0A0C4DVM4</accession>
<dbReference type="VEuPathDB" id="FungiDB:MAPG_04032"/>
<feature type="compositionally biased region" description="Low complexity" evidence="1">
    <location>
        <begin position="18"/>
        <end position="27"/>
    </location>
</feature>
<keyword evidence="2" id="KW-0812">Transmembrane</keyword>
<feature type="compositionally biased region" description="Basic and acidic residues" evidence="1">
    <location>
        <begin position="321"/>
        <end position="334"/>
    </location>
</feature>
<feature type="compositionally biased region" description="Low complexity" evidence="1">
    <location>
        <begin position="245"/>
        <end position="264"/>
    </location>
</feature>
<evidence type="ECO:0000313" key="4">
    <source>
        <dbReference type="EnsemblFungi" id="MAPG_04032T0"/>
    </source>
</evidence>
<dbReference type="EMBL" id="ADBL01000952">
    <property type="status" value="NOT_ANNOTATED_CDS"/>
    <property type="molecule type" value="Genomic_DNA"/>
</dbReference>
<protein>
    <submittedName>
        <fullName evidence="3 4">Uncharacterized protein</fullName>
    </submittedName>
</protein>
<feature type="region of interest" description="Disordered" evidence="1">
    <location>
        <begin position="349"/>
        <end position="398"/>
    </location>
</feature>
<gene>
    <name evidence="3" type="ORF">MAPG_04032</name>
</gene>